<evidence type="ECO:0000259" key="2">
    <source>
        <dbReference type="PROSITE" id="PS50186"/>
    </source>
</evidence>
<dbReference type="SUPFAM" id="SSF52833">
    <property type="entry name" value="Thioredoxin-like"/>
    <property type="match status" value="1"/>
</dbReference>
<evidence type="ECO:0000313" key="3">
    <source>
        <dbReference type="Proteomes" id="UP000887566"/>
    </source>
</evidence>
<evidence type="ECO:0000313" key="4">
    <source>
        <dbReference type="WBParaSite" id="PSAMB.scaffold2829size21016.g19303.t1"/>
    </source>
</evidence>
<dbReference type="PROSITE" id="PS51353">
    <property type="entry name" value="ARSC"/>
    <property type="match status" value="1"/>
</dbReference>
<dbReference type="GO" id="GO:0045454">
    <property type="term" value="P:cell redox homeostasis"/>
    <property type="evidence" value="ECO:0007669"/>
    <property type="project" value="TreeGrafter"/>
</dbReference>
<dbReference type="CDD" id="cd04371">
    <property type="entry name" value="DEP"/>
    <property type="match status" value="1"/>
</dbReference>
<dbReference type="WBParaSite" id="PSAMB.scaffold2829size21016.g19303.t1">
    <property type="protein sequence ID" value="PSAMB.scaffold2829size21016.g19303.t1"/>
    <property type="gene ID" value="PSAMB.scaffold2829size21016.g19303"/>
</dbReference>
<dbReference type="InterPro" id="IPR006869">
    <property type="entry name" value="DUF547"/>
</dbReference>
<organism evidence="3 4">
    <name type="scientific">Plectus sambesii</name>
    <dbReference type="NCBI Taxonomy" id="2011161"/>
    <lineage>
        <taxon>Eukaryota</taxon>
        <taxon>Metazoa</taxon>
        <taxon>Ecdysozoa</taxon>
        <taxon>Nematoda</taxon>
        <taxon>Chromadorea</taxon>
        <taxon>Plectida</taxon>
        <taxon>Plectina</taxon>
        <taxon>Plectoidea</taxon>
        <taxon>Plectidae</taxon>
        <taxon>Plectus</taxon>
    </lineage>
</organism>
<dbReference type="Pfam" id="PF04784">
    <property type="entry name" value="DUF547"/>
    <property type="match status" value="1"/>
</dbReference>
<sequence length="492" mass="55678">MVAELKDAKGSVLIYSIVACPRCMKAKNRLTELGIPYKEVSLDNFPQCREEMEARTNGKTSLPQIFFNEIHIGGVEELDELISDKARFEEMVQVLQTNEAPAEAPVAPQAQTEADYDTDDGQLGGEPDEYSRLVRDMKKANLIKDHRVGLIKTHKNAFKGQDLIDWLIKAKKIDRKHALEMGQELIDRNFGQETSNKGGDTFSPDRYYQLLEDDETLALNAGTPAETTPLRPGELSDTLRRLIQCVYDNNVSKDGKTVDYEAIAEDEDFERYVALSKELQRVDFTLSTREEKIALFINVYNALVVHASVKVGPPTNMWQRWKFFNTVHYLVGSYLFSLHAMENGVLRANRKGVGKMWRPFAKNDERLKIVLEEPEPLIHFALNKGTKGSPPINTYSAKGLNDELKAAAESFLESDEGVKIDSGKKTVSISKLFKWYADDFGGSADKALEWIMERMPAGDKKNQLTKLFIEGQYSIEFLNFDWAPNGKEKEAK</sequence>
<protein>
    <submittedName>
        <fullName evidence="4">DEP domain-containing protein</fullName>
    </submittedName>
</protein>
<accession>A0A914VZH9</accession>
<dbReference type="Pfam" id="PF00610">
    <property type="entry name" value="DEP"/>
    <property type="match status" value="1"/>
</dbReference>
<name>A0A914VZH9_9BILA</name>
<feature type="region of interest" description="Disordered" evidence="1">
    <location>
        <begin position="98"/>
        <end position="124"/>
    </location>
</feature>
<dbReference type="InterPro" id="IPR036249">
    <property type="entry name" value="Thioredoxin-like_sf"/>
</dbReference>
<dbReference type="SMART" id="SM00049">
    <property type="entry name" value="DEP"/>
    <property type="match status" value="1"/>
</dbReference>
<dbReference type="InterPro" id="IPR006660">
    <property type="entry name" value="Arsenate_reductase-like"/>
</dbReference>
<dbReference type="PROSITE" id="PS51257">
    <property type="entry name" value="PROKAR_LIPOPROTEIN"/>
    <property type="match status" value="1"/>
</dbReference>
<evidence type="ECO:0000256" key="1">
    <source>
        <dbReference type="SAM" id="MobiDB-lite"/>
    </source>
</evidence>
<dbReference type="GO" id="GO:0035556">
    <property type="term" value="P:intracellular signal transduction"/>
    <property type="evidence" value="ECO:0007669"/>
    <property type="project" value="InterPro"/>
</dbReference>
<reference evidence="4" key="1">
    <citation type="submission" date="2022-11" db="UniProtKB">
        <authorList>
            <consortium name="WormBaseParasite"/>
        </authorList>
    </citation>
    <scope>IDENTIFICATION</scope>
</reference>
<dbReference type="InterPro" id="IPR036388">
    <property type="entry name" value="WH-like_DNA-bd_sf"/>
</dbReference>
<dbReference type="GO" id="GO:0009055">
    <property type="term" value="F:electron transfer activity"/>
    <property type="evidence" value="ECO:0007669"/>
    <property type="project" value="TreeGrafter"/>
</dbReference>
<dbReference type="InterPro" id="IPR002109">
    <property type="entry name" value="Glutaredoxin"/>
</dbReference>
<feature type="domain" description="DEP" evidence="2">
    <location>
        <begin position="138"/>
        <end position="212"/>
    </location>
</feature>
<dbReference type="InterPro" id="IPR000591">
    <property type="entry name" value="DEP_dom"/>
</dbReference>
<dbReference type="InterPro" id="IPR036390">
    <property type="entry name" value="WH_DNA-bd_sf"/>
</dbReference>
<dbReference type="Gene3D" id="1.10.10.10">
    <property type="entry name" value="Winged helix-like DNA-binding domain superfamily/Winged helix DNA-binding domain"/>
    <property type="match status" value="1"/>
</dbReference>
<dbReference type="PRINTS" id="PR00160">
    <property type="entry name" value="GLUTAREDOXIN"/>
</dbReference>
<feature type="compositionally biased region" description="Low complexity" evidence="1">
    <location>
        <begin position="99"/>
        <end position="113"/>
    </location>
</feature>
<dbReference type="Proteomes" id="UP000887566">
    <property type="component" value="Unplaced"/>
</dbReference>
<dbReference type="PROSITE" id="PS51354">
    <property type="entry name" value="GLUTAREDOXIN_2"/>
    <property type="match status" value="1"/>
</dbReference>
<dbReference type="Gene3D" id="3.40.30.10">
    <property type="entry name" value="Glutaredoxin"/>
    <property type="match status" value="1"/>
</dbReference>
<dbReference type="PROSITE" id="PS50186">
    <property type="entry name" value="DEP"/>
    <property type="match status" value="1"/>
</dbReference>
<dbReference type="InterPro" id="IPR014025">
    <property type="entry name" value="Glutaredoxin_subgr"/>
</dbReference>
<keyword evidence="3" id="KW-1185">Reference proteome</keyword>
<dbReference type="AlphaFoldDB" id="A0A914VZH9"/>
<dbReference type="SUPFAM" id="SSF46785">
    <property type="entry name" value="Winged helix' DNA-binding domain"/>
    <property type="match status" value="1"/>
</dbReference>
<proteinExistence type="predicted"/>
<dbReference type="Pfam" id="PF00462">
    <property type="entry name" value="Glutaredoxin"/>
    <property type="match status" value="1"/>
</dbReference>
<dbReference type="PANTHER" id="PTHR34386:SF1">
    <property type="entry name" value="GLUTAREDOXIN-LIKE PROTEIN NRDH"/>
    <property type="match status" value="1"/>
</dbReference>
<dbReference type="PANTHER" id="PTHR34386">
    <property type="entry name" value="GLUTAREDOXIN"/>
    <property type="match status" value="1"/>
</dbReference>
<dbReference type="InterPro" id="IPR051548">
    <property type="entry name" value="Grx-like_ET"/>
</dbReference>